<dbReference type="Gene3D" id="2.70.98.20">
    <property type="entry name" value="Copper amine oxidase, catalytic domain"/>
    <property type="match status" value="1"/>
</dbReference>
<evidence type="ECO:0008006" key="4">
    <source>
        <dbReference type="Google" id="ProtNLM"/>
    </source>
</evidence>
<dbReference type="GO" id="GO:0048038">
    <property type="term" value="F:quinone binding"/>
    <property type="evidence" value="ECO:0007669"/>
    <property type="project" value="InterPro"/>
</dbReference>
<dbReference type="InterPro" id="IPR036460">
    <property type="entry name" value="Cu_amine_oxidase_C_sf"/>
</dbReference>
<dbReference type="GO" id="GO:0009308">
    <property type="term" value="P:amine metabolic process"/>
    <property type="evidence" value="ECO:0007669"/>
    <property type="project" value="InterPro"/>
</dbReference>
<dbReference type="RefSeq" id="WP_088107225.1">
    <property type="nucleotide sequence ID" value="NZ_FMBG01000016.1"/>
</dbReference>
<name>A0AB37YV88_9BACI</name>
<reference evidence="2 3" key="1">
    <citation type="submission" date="2016-08" db="EMBL/GenBank/DDBJ databases">
        <authorList>
            <person name="Loux V."/>
            <person name="Rue O."/>
        </authorList>
    </citation>
    <scope>NUCLEOTIDE SEQUENCE [LARGE SCALE GENOMIC DNA]</scope>
    <source>
        <strain evidence="2 3">WSBC_10311</strain>
    </source>
</reference>
<feature type="region of interest" description="Disordered" evidence="1">
    <location>
        <begin position="59"/>
        <end position="80"/>
    </location>
</feature>
<gene>
    <name evidence="2" type="ORF">BC10311_03381</name>
</gene>
<sequence>MDVKPSNNEDLNINVVPFGPSPKKINQIISVLENNHSVQQFLQGTRHLLLSLEFINREDTPSDRNKCKNHPKSDTPSSPSHYQATYYDYTNNRTVIANGHINKPSHISVSQFDSQPLPSPEEFELAVNIVQENPELGRLIRENLVRPYRAMPSLIETELPDGQIERTLAVGLIPCGIISDENAEVEKQDTLEPLHQIVGANMIRREVIFYENGAPPFSIANDQICEPPPDSNQSTSNKGDLGQVQVTVHQGGTELWSFTAVRPASSTGIVGSGIELRHVKYREKQVLYRAHLPILNVRYDNDICGPFRDWQWMEGKIEAIGTDVAPGFRLCSTPARTILDTGFDTGNYLGVAIYVDGQEVVLVSEMQAGWYRYISEWRLHADGTILPRFGFSAIANSCTCKRHIHHAYWRFDFDIVTPGNNVVQEFNNPPIIGESNLHTKNYEIRRLRSPSHNRQWIISNKSTGEGYTLIPGTNDGSADSFGVGDVWILRYHSSELDDGQGFTVDVNKARANIDKFLNGEFINGQDVVIWYSAHFVHDESSEEEIKSVVGPELKPRNW</sequence>
<dbReference type="AlphaFoldDB" id="A0AB37YV88"/>
<dbReference type="SUPFAM" id="SSF49998">
    <property type="entry name" value="Amine oxidase catalytic domain"/>
    <property type="match status" value="1"/>
</dbReference>
<accession>A0AB37YV88</accession>
<comment type="caution">
    <text evidence="2">The sequence shown here is derived from an EMBL/GenBank/DDBJ whole genome shotgun (WGS) entry which is preliminary data.</text>
</comment>
<protein>
    <recommendedName>
        <fullName evidence="4">Copper amine oxidase catalytic domain-containing protein</fullName>
    </recommendedName>
</protein>
<evidence type="ECO:0000256" key="1">
    <source>
        <dbReference type="SAM" id="MobiDB-lite"/>
    </source>
</evidence>
<dbReference type="GO" id="GO:0008131">
    <property type="term" value="F:primary methylamine oxidase activity"/>
    <property type="evidence" value="ECO:0007669"/>
    <property type="project" value="InterPro"/>
</dbReference>
<dbReference type="EMBL" id="FMBG01000016">
    <property type="protein sequence ID" value="SCC45173.1"/>
    <property type="molecule type" value="Genomic_DNA"/>
</dbReference>
<evidence type="ECO:0000313" key="3">
    <source>
        <dbReference type="Proteomes" id="UP000195728"/>
    </source>
</evidence>
<organism evidence="2 3">
    <name type="scientific">Bacillus wiedmannii</name>
    <dbReference type="NCBI Taxonomy" id="1890302"/>
    <lineage>
        <taxon>Bacteria</taxon>
        <taxon>Bacillati</taxon>
        <taxon>Bacillota</taxon>
        <taxon>Bacilli</taxon>
        <taxon>Bacillales</taxon>
        <taxon>Bacillaceae</taxon>
        <taxon>Bacillus</taxon>
        <taxon>Bacillus cereus group</taxon>
    </lineage>
</organism>
<dbReference type="GO" id="GO:0005507">
    <property type="term" value="F:copper ion binding"/>
    <property type="evidence" value="ECO:0007669"/>
    <property type="project" value="InterPro"/>
</dbReference>
<proteinExistence type="predicted"/>
<evidence type="ECO:0000313" key="2">
    <source>
        <dbReference type="EMBL" id="SCC45173.1"/>
    </source>
</evidence>
<dbReference type="Proteomes" id="UP000195728">
    <property type="component" value="Unassembled WGS sequence"/>
</dbReference>